<sequence>MKKSHAVKKRDLVELLLIDPVIHHLVRFPALSRDEGLALHHLYVVAGARGGGRPAGGEEEAVILDVVVLAVKLLGLVFVHVVVVGVSGFHIVVIGPNPKIVPLLLLLVDASAAD</sequence>
<reference evidence="1 2" key="1">
    <citation type="journal article" date="2022" name="Hortic Res">
        <title>A haplotype resolved chromosomal level avocado genome allows analysis of novel avocado genes.</title>
        <authorList>
            <person name="Nath O."/>
            <person name="Fletcher S.J."/>
            <person name="Hayward A."/>
            <person name="Shaw L.M."/>
            <person name="Masouleh A.K."/>
            <person name="Furtado A."/>
            <person name="Henry R.J."/>
            <person name="Mitter N."/>
        </authorList>
    </citation>
    <scope>NUCLEOTIDE SEQUENCE [LARGE SCALE GENOMIC DNA]</scope>
    <source>
        <strain evidence="2">cv. Hass</strain>
    </source>
</reference>
<organism evidence="1 2">
    <name type="scientific">Persea americana</name>
    <name type="common">Avocado</name>
    <dbReference type="NCBI Taxonomy" id="3435"/>
    <lineage>
        <taxon>Eukaryota</taxon>
        <taxon>Viridiplantae</taxon>
        <taxon>Streptophyta</taxon>
        <taxon>Embryophyta</taxon>
        <taxon>Tracheophyta</taxon>
        <taxon>Spermatophyta</taxon>
        <taxon>Magnoliopsida</taxon>
        <taxon>Magnoliidae</taxon>
        <taxon>Laurales</taxon>
        <taxon>Lauraceae</taxon>
        <taxon>Persea</taxon>
    </lineage>
</organism>
<evidence type="ECO:0000313" key="2">
    <source>
        <dbReference type="Proteomes" id="UP001234297"/>
    </source>
</evidence>
<accession>A0ACC2KDU4</accession>
<proteinExistence type="predicted"/>
<evidence type="ECO:0000313" key="1">
    <source>
        <dbReference type="EMBL" id="KAJ8619142.1"/>
    </source>
</evidence>
<keyword evidence="2" id="KW-1185">Reference proteome</keyword>
<name>A0ACC2KDU4_PERAE</name>
<dbReference type="Proteomes" id="UP001234297">
    <property type="component" value="Chromosome 4"/>
</dbReference>
<gene>
    <name evidence="1" type="ORF">MRB53_015328</name>
</gene>
<protein>
    <submittedName>
        <fullName evidence="1">Uncharacterized protein</fullName>
    </submittedName>
</protein>
<comment type="caution">
    <text evidence="1">The sequence shown here is derived from an EMBL/GenBank/DDBJ whole genome shotgun (WGS) entry which is preliminary data.</text>
</comment>
<dbReference type="EMBL" id="CM056812">
    <property type="protein sequence ID" value="KAJ8619142.1"/>
    <property type="molecule type" value="Genomic_DNA"/>
</dbReference>